<dbReference type="InterPro" id="IPR001251">
    <property type="entry name" value="CRAL-TRIO_dom"/>
</dbReference>
<name>A0A7J8H653_ROUAE</name>
<feature type="domain" description="CRAL-TRIO" evidence="1">
    <location>
        <begin position="76"/>
        <end position="249"/>
    </location>
</feature>
<proteinExistence type="predicted"/>
<evidence type="ECO:0000313" key="4">
    <source>
        <dbReference type="Proteomes" id="UP000593571"/>
    </source>
</evidence>
<protein>
    <submittedName>
        <fullName evidence="3">SEC14 like lipid binding 4</fullName>
    </submittedName>
</protein>
<comment type="caution">
    <text evidence="3">The sequence shown here is derived from an EMBL/GenBank/DDBJ whole genome shotgun (WGS) entry which is preliminary data.</text>
</comment>
<feature type="domain" description="GOLD" evidence="2">
    <location>
        <begin position="275"/>
        <end position="383"/>
    </location>
</feature>
<dbReference type="Gene3D" id="3.40.525.10">
    <property type="entry name" value="CRAL-TRIO lipid binding domain"/>
    <property type="match status" value="1"/>
</dbReference>
<dbReference type="KEGG" id="ray:107505481"/>
<dbReference type="OrthoDB" id="1434354at2759"/>
<dbReference type="EMBL" id="JACASE010000005">
    <property type="protein sequence ID" value="KAF6467668.1"/>
    <property type="molecule type" value="Genomic_DNA"/>
</dbReference>
<evidence type="ECO:0000313" key="3">
    <source>
        <dbReference type="EMBL" id="KAF6467668.1"/>
    </source>
</evidence>
<dbReference type="InterPro" id="IPR036865">
    <property type="entry name" value="CRAL-TRIO_dom_sf"/>
</dbReference>
<dbReference type="InterPro" id="IPR036598">
    <property type="entry name" value="GOLD_dom_sf"/>
</dbReference>
<dbReference type="SUPFAM" id="SSF101576">
    <property type="entry name" value="Supernatant protein factor (SPF), C-terminal domain"/>
    <property type="match status" value="1"/>
</dbReference>
<accession>A0A7J8H653</accession>
<dbReference type="Pfam" id="PF00650">
    <property type="entry name" value="CRAL_TRIO"/>
    <property type="match status" value="1"/>
</dbReference>
<evidence type="ECO:0000259" key="2">
    <source>
        <dbReference type="PROSITE" id="PS50866"/>
    </source>
</evidence>
<keyword evidence="4" id="KW-1185">Reference proteome</keyword>
<dbReference type="PRINTS" id="PR00180">
    <property type="entry name" value="CRETINALDHBP"/>
</dbReference>
<sequence length="406" mass="46593">MSGRVGDLNSQQQEALAKFRDNLQDLLPTMPKADDYFLLRWLRAQNFDLKKSENMLRKHMEFRTQLDLDNILTWQPSEVIQLYDTGSICGYDYEGCPVLFTLIGTLDPKGLLMSVSKQELIRGHLKIYEQLSQECEMQSQKLGRKIETTLMVFDMEGLSLKHLWKPGVEVYQQYFAIMEANYPETVKNLVVIRAPKLFPVAFNLVKSFMNEQTRRKLVILGANWKQELLKFISPDQLPMEYGGTMTDPDGNPKCLTKIRYGGEVPKSYYVHNQVKVHYEHTVTVGRGSSLKLENEILFPGCVLRWQFASDKADIGFGVFLKTKKGKQQQVKEMTEVLPSQRYNAHLVPEDGSLTCLKAGVYVLYFDNTYSLLYTKKISYTVEVLLPDKTFEEKIQSLDATGPSSTQ</sequence>
<gene>
    <name evidence="3" type="ORF">HJG63_017309</name>
</gene>
<organism evidence="3 4">
    <name type="scientific">Rousettus aegyptiacus</name>
    <name type="common">Egyptian fruit bat</name>
    <name type="synonym">Pteropus aegyptiacus</name>
    <dbReference type="NCBI Taxonomy" id="9407"/>
    <lineage>
        <taxon>Eukaryota</taxon>
        <taxon>Metazoa</taxon>
        <taxon>Chordata</taxon>
        <taxon>Craniata</taxon>
        <taxon>Vertebrata</taxon>
        <taxon>Euteleostomi</taxon>
        <taxon>Mammalia</taxon>
        <taxon>Eutheria</taxon>
        <taxon>Laurasiatheria</taxon>
        <taxon>Chiroptera</taxon>
        <taxon>Yinpterochiroptera</taxon>
        <taxon>Pteropodoidea</taxon>
        <taxon>Pteropodidae</taxon>
        <taxon>Rousettinae</taxon>
        <taxon>Rousettus</taxon>
    </lineage>
</organism>
<dbReference type="PROSITE" id="PS50191">
    <property type="entry name" value="CRAL_TRIO"/>
    <property type="match status" value="1"/>
</dbReference>
<dbReference type="Proteomes" id="UP000593571">
    <property type="component" value="Unassembled WGS sequence"/>
</dbReference>
<dbReference type="InterPro" id="IPR036273">
    <property type="entry name" value="CRAL/TRIO_N_dom_sf"/>
</dbReference>
<dbReference type="InterPro" id="IPR009038">
    <property type="entry name" value="GOLD_dom"/>
</dbReference>
<dbReference type="PANTHER" id="PTHR23324:SF42">
    <property type="entry name" value="SEC14-LIKE PROTEIN 4"/>
    <property type="match status" value="1"/>
</dbReference>
<dbReference type="FunFam" id="3.40.525.10:FF:000009">
    <property type="entry name" value="SEC14-like 2 (S. cerevisiae)"/>
    <property type="match status" value="1"/>
</dbReference>
<dbReference type="PANTHER" id="PTHR23324">
    <property type="entry name" value="SEC14 RELATED PROTEIN"/>
    <property type="match status" value="1"/>
</dbReference>
<dbReference type="SUPFAM" id="SSF52087">
    <property type="entry name" value="CRAL/TRIO domain"/>
    <property type="match status" value="1"/>
</dbReference>
<dbReference type="InterPro" id="IPR011074">
    <property type="entry name" value="CRAL/TRIO_N_dom"/>
</dbReference>
<dbReference type="Pfam" id="PF03765">
    <property type="entry name" value="CRAL_TRIO_N"/>
    <property type="match status" value="1"/>
</dbReference>
<evidence type="ECO:0000259" key="1">
    <source>
        <dbReference type="PROSITE" id="PS50191"/>
    </source>
</evidence>
<dbReference type="CDD" id="cd00170">
    <property type="entry name" value="SEC14"/>
    <property type="match status" value="1"/>
</dbReference>
<dbReference type="SMART" id="SM00516">
    <property type="entry name" value="SEC14"/>
    <property type="match status" value="1"/>
</dbReference>
<dbReference type="SUPFAM" id="SSF46938">
    <property type="entry name" value="CRAL/TRIO N-terminal domain"/>
    <property type="match status" value="1"/>
</dbReference>
<dbReference type="Gene3D" id="2.60.120.680">
    <property type="entry name" value="GOLD domain"/>
    <property type="match status" value="1"/>
</dbReference>
<dbReference type="InterPro" id="IPR051064">
    <property type="entry name" value="SEC14/CRAL-TRIO_domain"/>
</dbReference>
<dbReference type="GO" id="GO:0005737">
    <property type="term" value="C:cytoplasm"/>
    <property type="evidence" value="ECO:0007669"/>
    <property type="project" value="TreeGrafter"/>
</dbReference>
<dbReference type="SMART" id="SM01100">
    <property type="entry name" value="CRAL_TRIO_N"/>
    <property type="match status" value="1"/>
</dbReference>
<reference evidence="3 4" key="1">
    <citation type="journal article" date="2020" name="Nature">
        <title>Six reference-quality genomes reveal evolution of bat adaptations.</title>
        <authorList>
            <person name="Jebb D."/>
            <person name="Huang Z."/>
            <person name="Pippel M."/>
            <person name="Hughes G.M."/>
            <person name="Lavrichenko K."/>
            <person name="Devanna P."/>
            <person name="Winkler S."/>
            <person name="Jermiin L.S."/>
            <person name="Skirmuntt E.C."/>
            <person name="Katzourakis A."/>
            <person name="Burkitt-Gray L."/>
            <person name="Ray D.A."/>
            <person name="Sullivan K.A.M."/>
            <person name="Roscito J.G."/>
            <person name="Kirilenko B.M."/>
            <person name="Davalos L.M."/>
            <person name="Corthals A.P."/>
            <person name="Power M.L."/>
            <person name="Jones G."/>
            <person name="Ransome R.D."/>
            <person name="Dechmann D.K.N."/>
            <person name="Locatelli A.G."/>
            <person name="Puechmaille S.J."/>
            <person name="Fedrigo O."/>
            <person name="Jarvis E.D."/>
            <person name="Hiller M."/>
            <person name="Vernes S.C."/>
            <person name="Myers E.W."/>
            <person name="Teeling E.C."/>
        </authorList>
    </citation>
    <scope>NUCLEOTIDE SEQUENCE [LARGE SCALE GENOMIC DNA]</scope>
    <source>
        <strain evidence="3">MRouAeg1</strain>
        <tissue evidence="3">Muscle</tissue>
    </source>
</reference>
<dbReference type="PROSITE" id="PS50866">
    <property type="entry name" value="GOLD"/>
    <property type="match status" value="1"/>
</dbReference>
<dbReference type="AlphaFoldDB" id="A0A7J8H653"/>